<feature type="compositionally biased region" description="Low complexity" evidence="6">
    <location>
        <begin position="137"/>
        <end position="151"/>
    </location>
</feature>
<keyword evidence="2" id="KW-1003">Cell membrane</keyword>
<dbReference type="STRING" id="743788.S8FB76"/>
<dbReference type="eggNOG" id="KOG2571">
    <property type="taxonomic scope" value="Eukaryota"/>
</dbReference>
<feature type="compositionally biased region" description="Basic and acidic residues" evidence="6">
    <location>
        <begin position="125"/>
        <end position="135"/>
    </location>
</feature>
<dbReference type="Pfam" id="PF03142">
    <property type="entry name" value="Chitin_synth_2"/>
    <property type="match status" value="1"/>
</dbReference>
<evidence type="ECO:0000256" key="4">
    <source>
        <dbReference type="ARBA" id="ARBA00022679"/>
    </source>
</evidence>
<evidence type="ECO:0000256" key="3">
    <source>
        <dbReference type="ARBA" id="ARBA00022676"/>
    </source>
</evidence>
<dbReference type="OrthoDB" id="9876900at2759"/>
<evidence type="ECO:0000256" key="6">
    <source>
        <dbReference type="SAM" id="MobiDB-lite"/>
    </source>
</evidence>
<evidence type="ECO:0000313" key="8">
    <source>
        <dbReference type="EMBL" id="EPS98860.1"/>
    </source>
</evidence>
<dbReference type="Proteomes" id="UP000015241">
    <property type="component" value="Unassembled WGS sequence"/>
</dbReference>
<keyword evidence="7" id="KW-1133">Transmembrane helix</keyword>
<keyword evidence="9" id="KW-1185">Reference proteome</keyword>
<accession>S8FB76</accession>
<evidence type="ECO:0000256" key="7">
    <source>
        <dbReference type="SAM" id="Phobius"/>
    </source>
</evidence>
<dbReference type="GO" id="GO:0030213">
    <property type="term" value="P:hyaluronan biosynthetic process"/>
    <property type="evidence" value="ECO:0007669"/>
    <property type="project" value="TreeGrafter"/>
</dbReference>
<feature type="compositionally biased region" description="Basic and acidic residues" evidence="6">
    <location>
        <begin position="228"/>
        <end position="237"/>
    </location>
</feature>
<dbReference type="AlphaFoldDB" id="S8FB76"/>
<dbReference type="GO" id="GO:0085029">
    <property type="term" value="P:extracellular matrix assembly"/>
    <property type="evidence" value="ECO:0007669"/>
    <property type="project" value="TreeGrafter"/>
</dbReference>
<feature type="compositionally biased region" description="Low complexity" evidence="6">
    <location>
        <begin position="10"/>
        <end position="22"/>
    </location>
</feature>
<dbReference type="PANTHER" id="PTHR22913:SF12">
    <property type="entry name" value="MANNURONAN SYNTHASE"/>
    <property type="match status" value="1"/>
</dbReference>
<sequence length="1094" mass="121902">MNKEQRRASESSSDASSTGEASMNFPPIVLDLSHDRRSSDASESSAADEHKLSDASSDGSFFVRRPSGLSAFQAGDETVPRRTEVFAYGGELLAAADDEKIAPRPIIAKDYAQLSIPSPALSRRGTSDRWADRLRRPSSPLSRPPSSQSLSAIALPRSPLASRNAFISPSTPDLGTPSYVGTPTEEMPFTNPWSRRPSKSSRTLDQAINFDRIRSPLPSPRISMPDISKVRELDAQRPDAQPSSSGEEYEDEEEYGLGPPPEVPPALEYVDPEIECVAPNASTVTLPQAQAQALEQNITHPWVEPPFNIVERKQPRLNKYTATFKIAASLGVVSSLLIGYGLGVKIVTVGPWSFGMYGLILILDFITQTIAASFNRRRVNKLTAASPLVKGVAERIAAKDELPTTEPAPLPEASIAVVGYREDEEAWVACLKSLQAQEYPIKHIIGVVDGNDGPDIDMANAFGKAFPEDQRLIVHLPVLLSVMYKEKYLEHLNSLGLKPLTRWDFFRMWLTQEERPGQAESHEVAWNYMLNYVHQRAEEERWKEWKGICFSEPHGHKRHAMFTAFIVGAYALGTKDAMLTTDSDTYVYPDAVKNMMALLFSDAKYAGVTGDVRIWNKSDSFLALMSSIRYWFAFNVERACQSAFGCVGCLSGPLGLYKTSDLISVLGPWILQTFLGKESTFGDDRHLSNRILSLGHKTGYTHLAMCDSDTPAGYVRWVKQQTRWSKSFFREAFWFPKSFAFHRFWLTVETSKQFLYPFVLTATVMRMLYNPSSWVRPLIWLATMFGVAVIKSIYGVICLRDPKQFLFGIYGFMYFFGLLPSKLFACFTVHITNWGTSARSKSEFARPESFLSRTTHVGHLVVWYMMLSVGLAYLLATVFHQPYFWLVGILGLVLSGQAYSDVIVGETKYHYYILRKKWRSWRASKATSTDEEKIMRKPVRGAFEKLRRGKRSGKKTQKVALEVPGATTGEEAPDIIFNAPATPLAEPENAHVHLPAELPVDTRHAAVDHLAPAPTTLATPTVVIEAAEAQDYVDSLRPQFNELRKPSVATTATASSYDSVQTPRDSIDALGRIGYHPEAIPEAGRGTLGNMIEH</sequence>
<evidence type="ECO:0000256" key="1">
    <source>
        <dbReference type="ARBA" id="ARBA00004236"/>
    </source>
</evidence>
<evidence type="ECO:0000256" key="2">
    <source>
        <dbReference type="ARBA" id="ARBA00022475"/>
    </source>
</evidence>
<keyword evidence="7" id="KW-0812">Transmembrane</keyword>
<protein>
    <submittedName>
        <fullName evidence="8">Uncharacterized protein</fullName>
    </submittedName>
</protein>
<feature type="transmembrane region" description="Helical" evidence="7">
    <location>
        <begin position="354"/>
        <end position="374"/>
    </location>
</feature>
<dbReference type="PANTHER" id="PTHR22913">
    <property type="entry name" value="HYALURONAN SYNTHASE"/>
    <property type="match status" value="1"/>
</dbReference>
<comment type="subcellular location">
    <subcellularLocation>
        <location evidence="1">Cell membrane</location>
    </subcellularLocation>
</comment>
<feature type="transmembrane region" description="Helical" evidence="7">
    <location>
        <begin position="856"/>
        <end position="876"/>
    </location>
</feature>
<dbReference type="InParanoid" id="S8FB76"/>
<evidence type="ECO:0000256" key="5">
    <source>
        <dbReference type="ARBA" id="ARBA00023136"/>
    </source>
</evidence>
<dbReference type="GO" id="GO:0005886">
    <property type="term" value="C:plasma membrane"/>
    <property type="evidence" value="ECO:0007669"/>
    <property type="project" value="UniProtKB-SubCell"/>
</dbReference>
<feature type="transmembrane region" description="Helical" evidence="7">
    <location>
        <begin position="883"/>
        <end position="900"/>
    </location>
</feature>
<gene>
    <name evidence="8" type="ORF">FOMPIDRAFT_1031179</name>
</gene>
<dbReference type="EMBL" id="KE504161">
    <property type="protein sequence ID" value="EPS98860.1"/>
    <property type="molecule type" value="Genomic_DNA"/>
</dbReference>
<dbReference type="SUPFAM" id="SSF53448">
    <property type="entry name" value="Nucleotide-diphospho-sugar transferases"/>
    <property type="match status" value="1"/>
</dbReference>
<feature type="transmembrane region" description="Helical" evidence="7">
    <location>
        <begin position="811"/>
        <end position="836"/>
    </location>
</feature>
<dbReference type="HOGENOM" id="CLU_007656_0_0_1"/>
<dbReference type="GO" id="GO:0050501">
    <property type="term" value="F:hyaluronan synthase activity"/>
    <property type="evidence" value="ECO:0007669"/>
    <property type="project" value="TreeGrafter"/>
</dbReference>
<name>S8FB76_FOMSC</name>
<reference evidence="8 9" key="1">
    <citation type="journal article" date="2012" name="Science">
        <title>The Paleozoic origin of enzymatic lignin decomposition reconstructed from 31 fungal genomes.</title>
        <authorList>
            <person name="Floudas D."/>
            <person name="Binder M."/>
            <person name="Riley R."/>
            <person name="Barry K."/>
            <person name="Blanchette R.A."/>
            <person name="Henrissat B."/>
            <person name="Martinez A.T."/>
            <person name="Otillar R."/>
            <person name="Spatafora J.W."/>
            <person name="Yadav J.S."/>
            <person name="Aerts A."/>
            <person name="Benoit I."/>
            <person name="Boyd A."/>
            <person name="Carlson A."/>
            <person name="Copeland A."/>
            <person name="Coutinho P.M."/>
            <person name="de Vries R.P."/>
            <person name="Ferreira P."/>
            <person name="Findley K."/>
            <person name="Foster B."/>
            <person name="Gaskell J."/>
            <person name="Glotzer D."/>
            <person name="Gorecki P."/>
            <person name="Heitman J."/>
            <person name="Hesse C."/>
            <person name="Hori C."/>
            <person name="Igarashi K."/>
            <person name="Jurgens J.A."/>
            <person name="Kallen N."/>
            <person name="Kersten P."/>
            <person name="Kohler A."/>
            <person name="Kuees U."/>
            <person name="Kumar T.K.A."/>
            <person name="Kuo A."/>
            <person name="LaButti K."/>
            <person name="Larrondo L.F."/>
            <person name="Lindquist E."/>
            <person name="Ling A."/>
            <person name="Lombard V."/>
            <person name="Lucas S."/>
            <person name="Lundell T."/>
            <person name="Martin R."/>
            <person name="McLaughlin D.J."/>
            <person name="Morgenstern I."/>
            <person name="Morin E."/>
            <person name="Murat C."/>
            <person name="Nagy L.G."/>
            <person name="Nolan M."/>
            <person name="Ohm R.A."/>
            <person name="Patyshakuliyeva A."/>
            <person name="Rokas A."/>
            <person name="Ruiz-Duenas F.J."/>
            <person name="Sabat G."/>
            <person name="Salamov A."/>
            <person name="Samejima M."/>
            <person name="Schmutz J."/>
            <person name="Slot J.C."/>
            <person name="St John F."/>
            <person name="Stenlid J."/>
            <person name="Sun H."/>
            <person name="Sun S."/>
            <person name="Syed K."/>
            <person name="Tsang A."/>
            <person name="Wiebenga A."/>
            <person name="Young D."/>
            <person name="Pisabarro A."/>
            <person name="Eastwood D.C."/>
            <person name="Martin F."/>
            <person name="Cullen D."/>
            <person name="Grigoriev I.V."/>
            <person name="Hibbett D.S."/>
        </authorList>
    </citation>
    <scope>NUCLEOTIDE SEQUENCE</scope>
    <source>
        <strain evidence="9">FP-58527</strain>
    </source>
</reference>
<feature type="region of interest" description="Disordered" evidence="6">
    <location>
        <begin position="1"/>
        <end position="61"/>
    </location>
</feature>
<dbReference type="InterPro" id="IPR029044">
    <property type="entry name" value="Nucleotide-diphossugar_trans"/>
</dbReference>
<evidence type="ECO:0000313" key="9">
    <source>
        <dbReference type="Proteomes" id="UP000015241"/>
    </source>
</evidence>
<keyword evidence="4" id="KW-0808">Transferase</keyword>
<keyword evidence="5 7" id="KW-0472">Membrane</keyword>
<feature type="transmembrane region" description="Helical" evidence="7">
    <location>
        <begin position="322"/>
        <end position="342"/>
    </location>
</feature>
<dbReference type="Gene3D" id="3.90.550.10">
    <property type="entry name" value="Spore Coat Polysaccharide Biosynthesis Protein SpsA, Chain A"/>
    <property type="match status" value="1"/>
</dbReference>
<feature type="region of interest" description="Disordered" evidence="6">
    <location>
        <begin position="117"/>
        <end position="258"/>
    </location>
</feature>
<feature type="transmembrane region" description="Helical" evidence="7">
    <location>
        <begin position="778"/>
        <end position="799"/>
    </location>
</feature>
<proteinExistence type="predicted"/>
<keyword evidence="3" id="KW-0328">Glycosyltransferase</keyword>
<organism evidence="8 9">
    <name type="scientific">Fomitopsis schrenkii</name>
    <name type="common">Brown rot fungus</name>
    <dbReference type="NCBI Taxonomy" id="2126942"/>
    <lineage>
        <taxon>Eukaryota</taxon>
        <taxon>Fungi</taxon>
        <taxon>Dikarya</taxon>
        <taxon>Basidiomycota</taxon>
        <taxon>Agaricomycotina</taxon>
        <taxon>Agaricomycetes</taxon>
        <taxon>Polyporales</taxon>
        <taxon>Fomitopsis</taxon>
    </lineage>
</organism>